<name>A0ABD1MAK6_9FABA</name>
<dbReference type="EMBL" id="JBGMDY010000005">
    <property type="protein sequence ID" value="KAL2332831.1"/>
    <property type="molecule type" value="Genomic_DNA"/>
</dbReference>
<dbReference type="PANTHER" id="PTHR31790:SF436">
    <property type="entry name" value="F-BOX ASSOCIATED PROTEIN"/>
    <property type="match status" value="1"/>
</dbReference>
<evidence type="ECO:0000313" key="3">
    <source>
        <dbReference type="Proteomes" id="UP001603857"/>
    </source>
</evidence>
<accession>A0ABD1MAK6</accession>
<dbReference type="AlphaFoldDB" id="A0ABD1MAK6"/>
<comment type="caution">
    <text evidence="2">The sequence shown here is derived from an EMBL/GenBank/DDBJ whole genome shotgun (WGS) entry which is preliminary data.</text>
</comment>
<protein>
    <recommendedName>
        <fullName evidence="1">F-box associated beta-propeller type 3 domain-containing protein</fullName>
    </recommendedName>
</protein>
<feature type="domain" description="F-box associated beta-propeller type 3" evidence="1">
    <location>
        <begin position="63"/>
        <end position="154"/>
    </location>
</feature>
<dbReference type="Proteomes" id="UP001603857">
    <property type="component" value="Unassembled WGS sequence"/>
</dbReference>
<dbReference type="InterPro" id="IPR013187">
    <property type="entry name" value="F-box-assoc_dom_typ3"/>
</dbReference>
<dbReference type="Pfam" id="PF08268">
    <property type="entry name" value="FBA_3"/>
    <property type="match status" value="1"/>
</dbReference>
<sequence length="269" mass="30400">MENPNFESPIREAAPPFNLNSVTHQRLAFPIDGSPIKMASCSVKPLFQDPSTPANGTCFLSELFTIFGSCNGLLCLCKRGLEVIQLWNPSMRIASKEVPLFGRCRYNSDSGFGYDHLNDKYKLFLTTKYGNKTVTRILTFGTNGKANTWKTYCDVLFPDGVGDNIGNPRLFVLNNCLTVSLFDSKKDIWVLWQMKEYGVQDSWTRLMVIPHIVQEDGVLLIKTRSRLALYNPNDGRWDFPMIRISVVMTIYTLIMKVCLILATDIDASS</sequence>
<reference evidence="2 3" key="1">
    <citation type="submission" date="2024-08" db="EMBL/GenBank/DDBJ databases">
        <title>Insights into the chromosomal genome structure of Flemingia macrophylla.</title>
        <authorList>
            <person name="Ding Y."/>
            <person name="Zhao Y."/>
            <person name="Bi W."/>
            <person name="Wu M."/>
            <person name="Zhao G."/>
            <person name="Gong Y."/>
            <person name="Li W."/>
            <person name="Zhang P."/>
        </authorList>
    </citation>
    <scope>NUCLEOTIDE SEQUENCE [LARGE SCALE GENOMIC DNA]</scope>
    <source>
        <strain evidence="2">DYQJB</strain>
        <tissue evidence="2">Leaf</tissue>
    </source>
</reference>
<dbReference type="PANTHER" id="PTHR31790">
    <property type="entry name" value="OS02G0783600 PROTEIN"/>
    <property type="match status" value="1"/>
</dbReference>
<gene>
    <name evidence="2" type="ORF">Fmac_014044</name>
</gene>
<dbReference type="InterPro" id="IPR052361">
    <property type="entry name" value="F-box_domain"/>
</dbReference>
<evidence type="ECO:0000259" key="1">
    <source>
        <dbReference type="Pfam" id="PF08268"/>
    </source>
</evidence>
<keyword evidence="3" id="KW-1185">Reference proteome</keyword>
<organism evidence="2 3">
    <name type="scientific">Flemingia macrophylla</name>
    <dbReference type="NCBI Taxonomy" id="520843"/>
    <lineage>
        <taxon>Eukaryota</taxon>
        <taxon>Viridiplantae</taxon>
        <taxon>Streptophyta</taxon>
        <taxon>Embryophyta</taxon>
        <taxon>Tracheophyta</taxon>
        <taxon>Spermatophyta</taxon>
        <taxon>Magnoliopsida</taxon>
        <taxon>eudicotyledons</taxon>
        <taxon>Gunneridae</taxon>
        <taxon>Pentapetalae</taxon>
        <taxon>rosids</taxon>
        <taxon>fabids</taxon>
        <taxon>Fabales</taxon>
        <taxon>Fabaceae</taxon>
        <taxon>Papilionoideae</taxon>
        <taxon>50 kb inversion clade</taxon>
        <taxon>NPAAA clade</taxon>
        <taxon>indigoferoid/millettioid clade</taxon>
        <taxon>Phaseoleae</taxon>
        <taxon>Flemingia</taxon>
    </lineage>
</organism>
<evidence type="ECO:0000313" key="2">
    <source>
        <dbReference type="EMBL" id="KAL2332831.1"/>
    </source>
</evidence>
<proteinExistence type="predicted"/>